<organism evidence="2 3">
    <name type="scientific">Aeromicrobium endophyticum</name>
    <dbReference type="NCBI Taxonomy" id="2292704"/>
    <lineage>
        <taxon>Bacteria</taxon>
        <taxon>Bacillati</taxon>
        <taxon>Actinomycetota</taxon>
        <taxon>Actinomycetes</taxon>
        <taxon>Propionibacteriales</taxon>
        <taxon>Nocardioidaceae</taxon>
        <taxon>Aeromicrobium</taxon>
    </lineage>
</organism>
<comment type="caution">
    <text evidence="2">The sequence shown here is derived from an EMBL/GenBank/DDBJ whole genome shotgun (WGS) entry which is preliminary data.</text>
</comment>
<dbReference type="InterPro" id="IPR027381">
    <property type="entry name" value="LytR/CpsA/Psr_C"/>
</dbReference>
<evidence type="ECO:0000313" key="3">
    <source>
        <dbReference type="Proteomes" id="UP000265581"/>
    </source>
</evidence>
<keyword evidence="3" id="KW-1185">Reference proteome</keyword>
<protein>
    <submittedName>
        <fullName evidence="2">LytR family transcriptional regulator</fullName>
    </submittedName>
</protein>
<dbReference type="Gene3D" id="3.30.70.2390">
    <property type="match status" value="1"/>
</dbReference>
<accession>A0A371PAB2</accession>
<feature type="domain" description="LytR/CpsA/Psr regulator C-terminal" evidence="1">
    <location>
        <begin position="58"/>
        <end position="145"/>
    </location>
</feature>
<dbReference type="Pfam" id="PF13399">
    <property type="entry name" value="LytR_C"/>
    <property type="match status" value="1"/>
</dbReference>
<evidence type="ECO:0000313" key="2">
    <source>
        <dbReference type="EMBL" id="REK72852.1"/>
    </source>
</evidence>
<proteinExistence type="predicted"/>
<dbReference type="Proteomes" id="UP000265581">
    <property type="component" value="Unassembled WGS sequence"/>
</dbReference>
<name>A0A371PAB2_9ACTN</name>
<evidence type="ECO:0000259" key="1">
    <source>
        <dbReference type="Pfam" id="PF13399"/>
    </source>
</evidence>
<reference evidence="2 3" key="1">
    <citation type="submission" date="2018-08" db="EMBL/GenBank/DDBJ databases">
        <title>Aeromicrobium sp. M2KJ-4, whole genome shotgun sequence.</title>
        <authorList>
            <person name="Tuo L."/>
        </authorList>
    </citation>
    <scope>NUCLEOTIDE SEQUENCE [LARGE SCALE GENOMIC DNA]</scope>
    <source>
        <strain evidence="2 3">M2KJ-4</strain>
    </source>
</reference>
<sequence length="175" mass="17982">MRTGMRLLTLAVAFAVFLVGGVVGFNLLTAGTGETAPATPGCKDEVIAAGSPIPSNVVTINVFNASARSGLANRAQLDLQKNGFRGGQIGNSESATKPRRVAILTNDPNDPRVALVASQFKDKVQYAAPDISVADGIVVVVGDEYRGVKTDATTSTTSDKDITVCVPVVPAVPAA</sequence>
<dbReference type="EMBL" id="QUBR01000001">
    <property type="protein sequence ID" value="REK72852.1"/>
    <property type="molecule type" value="Genomic_DNA"/>
</dbReference>
<gene>
    <name evidence="2" type="ORF">DX116_04430</name>
</gene>
<dbReference type="AlphaFoldDB" id="A0A371PAB2"/>